<dbReference type="AlphaFoldDB" id="A0A9X3ZMF0"/>
<dbReference type="RefSeq" id="WP_151248796.1">
    <property type="nucleotide sequence ID" value="NZ_JADMLJ010000042.1"/>
</dbReference>
<evidence type="ECO:0000313" key="3">
    <source>
        <dbReference type="Proteomes" id="UP001145481"/>
    </source>
</evidence>
<dbReference type="Pfam" id="PF05069">
    <property type="entry name" value="Phage_tail_S"/>
    <property type="match status" value="1"/>
</dbReference>
<comment type="caution">
    <text evidence="2">The sequence shown here is derived from an EMBL/GenBank/DDBJ whole genome shotgun (WGS) entry which is preliminary data.</text>
</comment>
<proteinExistence type="predicted"/>
<organism evidence="2 3">
    <name type="scientific">Pasteurella multocida</name>
    <dbReference type="NCBI Taxonomy" id="747"/>
    <lineage>
        <taxon>Bacteria</taxon>
        <taxon>Pseudomonadati</taxon>
        <taxon>Pseudomonadota</taxon>
        <taxon>Gammaproteobacteria</taxon>
        <taxon>Pasteurellales</taxon>
        <taxon>Pasteurellaceae</taxon>
        <taxon>Pasteurella</taxon>
    </lineage>
</organism>
<dbReference type="EMBL" id="JANJHC010000043">
    <property type="protein sequence ID" value="MDA5624246.1"/>
    <property type="molecule type" value="Genomic_DNA"/>
</dbReference>
<sequence>MATIDEFNSKLTALLNNLSPTAQRELARKIGQNLAQSQRNRITAQQNPDGTPFAPRKPQKNLRKKKGRIKRKAMFARLKTARFLKVKTNGNQVSIGFVGNAAHIAKVHQFGLSSEVRTGLNVRYAQRELLGFSQQDLQMIEDLIIEQIAIN</sequence>
<evidence type="ECO:0000313" key="2">
    <source>
        <dbReference type="EMBL" id="MDA5624246.1"/>
    </source>
</evidence>
<reference evidence="2" key="1">
    <citation type="submission" date="2022-07" db="EMBL/GenBank/DDBJ databases">
        <title>Genome-based characterization of novel serogroup A variants of Pasteurella multocida.</title>
        <authorList>
            <person name="Prajapati A."/>
            <person name="Yogisharadhya R."/>
            <person name="Mohanty N."/>
            <person name="Chanda M."/>
            <person name="Mendem S.K."/>
            <person name="Siddaramappa S."/>
            <person name="Shivachandra S.B."/>
        </authorList>
    </citation>
    <scope>NUCLEOTIDE SEQUENCE</scope>
    <source>
        <strain evidence="2">NIVEDIPm19</strain>
    </source>
</reference>
<gene>
    <name evidence="2" type="ORF">NM948_11995</name>
</gene>
<feature type="region of interest" description="Disordered" evidence="1">
    <location>
        <begin position="41"/>
        <end position="69"/>
    </location>
</feature>
<dbReference type="Proteomes" id="UP001145481">
    <property type="component" value="Unassembled WGS sequence"/>
</dbReference>
<dbReference type="InterPro" id="IPR006522">
    <property type="entry name" value="Phage_virion_morphogenesis"/>
</dbReference>
<evidence type="ECO:0000256" key="1">
    <source>
        <dbReference type="SAM" id="MobiDB-lite"/>
    </source>
</evidence>
<feature type="compositionally biased region" description="Basic residues" evidence="1">
    <location>
        <begin position="57"/>
        <end position="69"/>
    </location>
</feature>
<protein>
    <submittedName>
        <fullName evidence="2">Phage virion morphogenesis protein</fullName>
    </submittedName>
</protein>
<dbReference type="NCBIfam" id="TIGR01635">
    <property type="entry name" value="tail_comp_S"/>
    <property type="match status" value="1"/>
</dbReference>
<name>A0A9X3ZMF0_PASMD</name>
<accession>A0A9X3ZMF0</accession>